<evidence type="ECO:0000256" key="4">
    <source>
        <dbReference type="SAM" id="MobiDB-lite"/>
    </source>
</evidence>
<dbReference type="EMBL" id="JAGEUA010000003">
    <property type="protein sequence ID" value="KAL0993275.1"/>
    <property type="molecule type" value="Genomic_DNA"/>
</dbReference>
<dbReference type="SMART" id="SM00593">
    <property type="entry name" value="RUN"/>
    <property type="match status" value="1"/>
</dbReference>
<dbReference type="InterPro" id="IPR047340">
    <property type="entry name" value="RUNDC3A_B"/>
</dbReference>
<dbReference type="InterPro" id="IPR004012">
    <property type="entry name" value="Run_dom"/>
</dbReference>
<proteinExistence type="inferred from homology"/>
<reference evidence="6 7" key="1">
    <citation type="submission" date="2024-06" db="EMBL/GenBank/DDBJ databases">
        <authorList>
            <person name="Pan Q."/>
            <person name="Wen M."/>
            <person name="Jouanno E."/>
            <person name="Zahm M."/>
            <person name="Klopp C."/>
            <person name="Cabau C."/>
            <person name="Louis A."/>
            <person name="Berthelot C."/>
            <person name="Parey E."/>
            <person name="Roest Crollius H."/>
            <person name="Montfort J."/>
            <person name="Robinson-Rechavi M."/>
            <person name="Bouchez O."/>
            <person name="Lampietro C."/>
            <person name="Lopez Roques C."/>
            <person name="Donnadieu C."/>
            <person name="Postlethwait J."/>
            <person name="Bobe J."/>
            <person name="Verreycken H."/>
            <person name="Guiguen Y."/>
        </authorList>
    </citation>
    <scope>NUCLEOTIDE SEQUENCE [LARGE SCALE GENOMIC DNA]</scope>
    <source>
        <strain evidence="6">Up_M1</strain>
        <tissue evidence="6">Testis</tissue>
    </source>
</reference>
<dbReference type="Proteomes" id="UP001557470">
    <property type="component" value="Unassembled WGS sequence"/>
</dbReference>
<dbReference type="InterPro" id="IPR037213">
    <property type="entry name" value="Run_dom_sf"/>
</dbReference>
<name>A0ABD0XJH5_UMBPY</name>
<feature type="compositionally biased region" description="Basic and acidic residues" evidence="4">
    <location>
        <begin position="518"/>
        <end position="529"/>
    </location>
</feature>
<gene>
    <name evidence="6" type="ORF">UPYG_G00105560</name>
</gene>
<dbReference type="PANTHER" id="PTHR46251">
    <property type="entry name" value="RUN DOMAIN-CONTAINING 3 PROTEIN RUNDC3"/>
    <property type="match status" value="1"/>
</dbReference>
<dbReference type="PANTHER" id="PTHR46251:SF4">
    <property type="entry name" value="RUN DOMAIN-CONTAINING PROTEIN 3A"/>
    <property type="match status" value="1"/>
</dbReference>
<dbReference type="Gene3D" id="1.20.58.900">
    <property type="match status" value="1"/>
</dbReference>
<organism evidence="6 7">
    <name type="scientific">Umbra pygmaea</name>
    <name type="common">Eastern mudminnow</name>
    <dbReference type="NCBI Taxonomy" id="75934"/>
    <lineage>
        <taxon>Eukaryota</taxon>
        <taxon>Metazoa</taxon>
        <taxon>Chordata</taxon>
        <taxon>Craniata</taxon>
        <taxon>Vertebrata</taxon>
        <taxon>Euteleostomi</taxon>
        <taxon>Actinopterygii</taxon>
        <taxon>Neopterygii</taxon>
        <taxon>Teleostei</taxon>
        <taxon>Protacanthopterygii</taxon>
        <taxon>Esociformes</taxon>
        <taxon>Umbridae</taxon>
        <taxon>Umbra</taxon>
    </lineage>
</organism>
<dbReference type="FunFam" id="1.20.58.900:FF:000005">
    <property type="entry name" value="RUN domain-containing protein 3A isoform X1"/>
    <property type="match status" value="1"/>
</dbReference>
<accession>A0ABD0XJH5</accession>
<dbReference type="AlphaFoldDB" id="A0ABD0XJH5"/>
<sequence>MFRVVCRPLERLDLTTDTDFSPWVKVTVVRELVVCPRVTEVVPVVTVVFPRVTVVLLQATDDFPQEMAYLVFTIKILPLVKVVLLDKNVVFHSSSAVKAFRKEVVVVPLVKLARPRATVVFSLLIVESPMEVVVTPLETELLPMATVVLPLAIDVFPTARAVLPSVMLVFPMEQEAVSPSLFSVKTLLEKYTAEPIDDSSEEFVNFAAILEHILSHRFKGPGNWFSSDGQRSFWDYIRLACIKVQNNCIASIENIENISTSRAKGRAWIRVALMEKRLSEYLATALRDIRTTRRFYDDGAIMLREEATVLTGMLIGLSAVDFSFCLKGEELDGKTPAVIDYTPYLKFTQSYDYLSDEDDRRSVDSSASDESVPEHPYIPLVTDEESWKNKCRKMEQRFKIVYAQKGYLEELVRLRESQLKNVETENMKLSARLEELSVHSLREKKELEAIVLELQAQLTDLMPNDSSHLAKDPPISLVHQWPFLRGYNNQGDVKLFRRRSFHSLEQLSDGGSLNSDYQRTDEKHNRDLGKDYTPSMVGLCGSLASLPSCRSMSSLKSSECLVNISTETCTVPQLEATEPRQKPTHPTCLVHIGNTA</sequence>
<feature type="domain" description="RUN" evidence="5">
    <location>
        <begin position="197"/>
        <end position="329"/>
    </location>
</feature>
<evidence type="ECO:0000313" key="6">
    <source>
        <dbReference type="EMBL" id="KAL0993275.1"/>
    </source>
</evidence>
<evidence type="ECO:0000313" key="7">
    <source>
        <dbReference type="Proteomes" id="UP001557470"/>
    </source>
</evidence>
<evidence type="ECO:0000259" key="5">
    <source>
        <dbReference type="PROSITE" id="PS50826"/>
    </source>
</evidence>
<evidence type="ECO:0000256" key="3">
    <source>
        <dbReference type="ARBA" id="ARBA00034858"/>
    </source>
</evidence>
<feature type="region of interest" description="Disordered" evidence="4">
    <location>
        <begin position="509"/>
        <end position="529"/>
    </location>
</feature>
<dbReference type="Pfam" id="PF02759">
    <property type="entry name" value="RUN"/>
    <property type="match status" value="1"/>
</dbReference>
<comment type="similarity">
    <text evidence="2">Belongs to the RUNDC3 family.</text>
</comment>
<keyword evidence="7" id="KW-1185">Reference proteome</keyword>
<dbReference type="PROSITE" id="PS50826">
    <property type="entry name" value="RUN"/>
    <property type="match status" value="1"/>
</dbReference>
<evidence type="ECO:0000256" key="2">
    <source>
        <dbReference type="ARBA" id="ARBA00034727"/>
    </source>
</evidence>
<comment type="caution">
    <text evidence="6">The sequence shown here is derived from an EMBL/GenBank/DDBJ whole genome shotgun (WGS) entry which is preliminary data.</text>
</comment>
<protein>
    <recommendedName>
        <fullName evidence="3">RUN domain-containing protein 3A</fullName>
    </recommendedName>
</protein>
<evidence type="ECO:0000256" key="1">
    <source>
        <dbReference type="ARBA" id="ARBA00023054"/>
    </source>
</evidence>
<dbReference type="SUPFAM" id="SSF140741">
    <property type="entry name" value="RUN domain-like"/>
    <property type="match status" value="1"/>
</dbReference>
<keyword evidence="1" id="KW-0175">Coiled coil</keyword>